<evidence type="ECO:0000256" key="2">
    <source>
        <dbReference type="ARBA" id="ARBA00022645"/>
    </source>
</evidence>
<dbReference type="PANTHER" id="PTHR11802">
    <property type="entry name" value="SERINE PROTEASE FAMILY S10 SERINE CARBOXYPEPTIDASE"/>
    <property type="match status" value="1"/>
</dbReference>
<evidence type="ECO:0000256" key="1">
    <source>
        <dbReference type="ARBA" id="ARBA00009431"/>
    </source>
</evidence>
<dbReference type="InterPro" id="IPR033124">
    <property type="entry name" value="Ser_caboxypep_his_AS"/>
</dbReference>
<keyword evidence="4" id="KW-0378">Hydrolase</keyword>
<keyword evidence="7" id="KW-1185">Reference proteome</keyword>
<dbReference type="Pfam" id="PF00450">
    <property type="entry name" value="Peptidase_S10"/>
    <property type="match status" value="1"/>
</dbReference>
<dbReference type="OrthoDB" id="1579396at2759"/>
<keyword evidence="3" id="KW-0645">Protease</keyword>
<evidence type="ECO:0000313" key="7">
    <source>
        <dbReference type="Proteomes" id="UP000237000"/>
    </source>
</evidence>
<comment type="caution">
    <text evidence="6">The sequence shown here is derived from an EMBL/GenBank/DDBJ whole genome shotgun (WGS) entry which is preliminary data.</text>
</comment>
<dbReference type="InterPro" id="IPR001563">
    <property type="entry name" value="Peptidase_S10"/>
</dbReference>
<evidence type="ECO:0000313" key="6">
    <source>
        <dbReference type="EMBL" id="POO00494.1"/>
    </source>
</evidence>
<organism evidence="6 7">
    <name type="scientific">Trema orientale</name>
    <name type="common">Charcoal tree</name>
    <name type="synonym">Celtis orientalis</name>
    <dbReference type="NCBI Taxonomy" id="63057"/>
    <lineage>
        <taxon>Eukaryota</taxon>
        <taxon>Viridiplantae</taxon>
        <taxon>Streptophyta</taxon>
        <taxon>Embryophyta</taxon>
        <taxon>Tracheophyta</taxon>
        <taxon>Spermatophyta</taxon>
        <taxon>Magnoliopsida</taxon>
        <taxon>eudicotyledons</taxon>
        <taxon>Gunneridae</taxon>
        <taxon>Pentapetalae</taxon>
        <taxon>rosids</taxon>
        <taxon>fabids</taxon>
        <taxon>Rosales</taxon>
        <taxon>Cannabaceae</taxon>
        <taxon>Trema</taxon>
    </lineage>
</organism>
<dbReference type="InParanoid" id="A0A2P5FRW1"/>
<dbReference type="Proteomes" id="UP000237000">
    <property type="component" value="Unassembled WGS sequence"/>
</dbReference>
<reference evidence="7" key="1">
    <citation type="submission" date="2016-06" db="EMBL/GenBank/DDBJ databases">
        <title>Parallel loss of symbiosis genes in relatives of nitrogen-fixing non-legume Parasponia.</title>
        <authorList>
            <person name="Van Velzen R."/>
            <person name="Holmer R."/>
            <person name="Bu F."/>
            <person name="Rutten L."/>
            <person name="Van Zeijl A."/>
            <person name="Liu W."/>
            <person name="Santuari L."/>
            <person name="Cao Q."/>
            <person name="Sharma T."/>
            <person name="Shen D."/>
            <person name="Roswanjaya Y."/>
            <person name="Wardhani T."/>
            <person name="Kalhor M.S."/>
            <person name="Jansen J."/>
            <person name="Van den Hoogen J."/>
            <person name="Gungor B."/>
            <person name="Hartog M."/>
            <person name="Hontelez J."/>
            <person name="Verver J."/>
            <person name="Yang W.-C."/>
            <person name="Schijlen E."/>
            <person name="Repin R."/>
            <person name="Schilthuizen M."/>
            <person name="Schranz E."/>
            <person name="Heidstra R."/>
            <person name="Miyata K."/>
            <person name="Fedorova E."/>
            <person name="Kohlen W."/>
            <person name="Bisseling T."/>
            <person name="Smit S."/>
            <person name="Geurts R."/>
        </authorList>
    </citation>
    <scope>NUCLEOTIDE SEQUENCE [LARGE SCALE GENOMIC DNA]</scope>
    <source>
        <strain evidence="7">cv. RG33-2</strain>
    </source>
</reference>
<dbReference type="InterPro" id="IPR029058">
    <property type="entry name" value="AB_hydrolase_fold"/>
</dbReference>
<dbReference type="PANTHER" id="PTHR11802:SF281">
    <property type="entry name" value="CARBOXYPEPTIDASE"/>
    <property type="match status" value="1"/>
</dbReference>
<name>A0A2P5FRW1_TREOI</name>
<dbReference type="GO" id="GO:0005773">
    <property type="term" value="C:vacuole"/>
    <property type="evidence" value="ECO:0007669"/>
    <property type="project" value="TreeGrafter"/>
</dbReference>
<keyword evidence="5" id="KW-0325">Glycoprotein</keyword>
<accession>A0A2P5FRW1</accession>
<sequence>MLSLDSPIGVGFSYTANKSFYVNVNDEITGNPLLEFDSDGNSKGDYLWSHGLISDESYDLLTTVCSFSQIMRETLTLKGNTSFSPACTPVAKQVFEEVNYLIDEYDVSGNFCNSTVNQSKTKIYKVLGILDEKAAAQGYEDCSDKTAYNYFNRKDVQKALHVRLVGVVEWRPCSKVLKYDRREVLKPTINILGYLLRSGIRALVYSGDQDSVIPFISTRNLVAGLAKELGLNASKPYRAWFERKQVGGWTKVYGNILAYATIRGASHAAPSTQPARSLLLLKSFLGNTSSRTMRSAA</sequence>
<dbReference type="SUPFAM" id="SSF53474">
    <property type="entry name" value="alpha/beta-Hydrolases"/>
    <property type="match status" value="1"/>
</dbReference>
<comment type="similarity">
    <text evidence="1">Belongs to the peptidase S10 family.</text>
</comment>
<gene>
    <name evidence="6" type="ORF">TorRG33x02_035680</name>
</gene>
<evidence type="ECO:0000256" key="3">
    <source>
        <dbReference type="ARBA" id="ARBA00022670"/>
    </source>
</evidence>
<dbReference type="PROSITE" id="PS00560">
    <property type="entry name" value="CARBOXYPEPT_SER_HIS"/>
    <property type="match status" value="1"/>
</dbReference>
<evidence type="ECO:0000256" key="4">
    <source>
        <dbReference type="ARBA" id="ARBA00022801"/>
    </source>
</evidence>
<dbReference type="GO" id="GO:0006508">
    <property type="term" value="P:proteolysis"/>
    <property type="evidence" value="ECO:0007669"/>
    <property type="project" value="UniProtKB-KW"/>
</dbReference>
<dbReference type="AlphaFoldDB" id="A0A2P5FRW1"/>
<proteinExistence type="inferred from homology"/>
<keyword evidence="2 6" id="KW-0121">Carboxypeptidase</keyword>
<protein>
    <submittedName>
        <fullName evidence="6">Peptidase S10, serine carboxypeptidase</fullName>
    </submittedName>
</protein>
<dbReference type="EMBL" id="JXTC01000012">
    <property type="protein sequence ID" value="POO00494.1"/>
    <property type="molecule type" value="Genomic_DNA"/>
</dbReference>
<dbReference type="GO" id="GO:0004185">
    <property type="term" value="F:serine-type carboxypeptidase activity"/>
    <property type="evidence" value="ECO:0007669"/>
    <property type="project" value="InterPro"/>
</dbReference>
<evidence type="ECO:0000256" key="5">
    <source>
        <dbReference type="ARBA" id="ARBA00023180"/>
    </source>
</evidence>
<dbReference type="PRINTS" id="PR00724">
    <property type="entry name" value="CRBOXYPTASEC"/>
</dbReference>
<dbReference type="Gene3D" id="3.40.50.1820">
    <property type="entry name" value="alpha/beta hydrolase"/>
    <property type="match status" value="1"/>
</dbReference>